<comment type="caution">
    <text evidence="2">The sequence shown here is derived from an EMBL/GenBank/DDBJ whole genome shotgun (WGS) entry which is preliminary data.</text>
</comment>
<keyword evidence="3" id="KW-1185">Reference proteome</keyword>
<proteinExistence type="predicted"/>
<sequence length="146" mass="16126">MGSIESEQLAAQALCRDLVARAAYFTDQQNHDAFAGLFTEDAQLARPGGAWLNGRAEILASYRAKPADRITRHVVSNTVFSDTQAGSAQAVSYVLLWSTTAEAAPEAFGRKANARQVLGEFHDSFVKTEQGWRIARREAVFIMYRD</sequence>
<dbReference type="RefSeq" id="WP_113932270.1">
    <property type="nucleotide sequence ID" value="NZ_JACCEU010000002.1"/>
</dbReference>
<dbReference type="OrthoDB" id="9102349at2"/>
<dbReference type="CDD" id="cd00531">
    <property type="entry name" value="NTF2_like"/>
    <property type="match status" value="1"/>
</dbReference>
<name>A0A366HHB8_9BURK</name>
<accession>A0A366HHB8</accession>
<dbReference type="InterPro" id="IPR032710">
    <property type="entry name" value="NTF2-like_dom_sf"/>
</dbReference>
<protein>
    <submittedName>
        <fullName evidence="2">SnoaL-like protein</fullName>
    </submittedName>
</protein>
<reference evidence="2 3" key="1">
    <citation type="submission" date="2018-06" db="EMBL/GenBank/DDBJ databases">
        <title>Genomic Encyclopedia of Type Strains, Phase IV (KMG-IV): sequencing the most valuable type-strain genomes for metagenomic binning, comparative biology and taxonomic classification.</title>
        <authorList>
            <person name="Goeker M."/>
        </authorList>
    </citation>
    <scope>NUCLEOTIDE SEQUENCE [LARGE SCALE GENOMIC DNA]</scope>
    <source>
        <strain evidence="2 3">DSM 25520</strain>
    </source>
</reference>
<gene>
    <name evidence="2" type="ORF">DFR37_102440</name>
</gene>
<dbReference type="AlphaFoldDB" id="A0A366HHB8"/>
<feature type="domain" description="SnoaL-like" evidence="1">
    <location>
        <begin position="8"/>
        <end position="137"/>
    </location>
</feature>
<evidence type="ECO:0000313" key="2">
    <source>
        <dbReference type="EMBL" id="RBP42054.1"/>
    </source>
</evidence>
<dbReference type="Proteomes" id="UP000253628">
    <property type="component" value="Unassembled WGS sequence"/>
</dbReference>
<dbReference type="EMBL" id="QNRQ01000002">
    <property type="protein sequence ID" value="RBP42054.1"/>
    <property type="molecule type" value="Genomic_DNA"/>
</dbReference>
<dbReference type="Gene3D" id="3.10.450.50">
    <property type="match status" value="1"/>
</dbReference>
<organism evidence="2 3">
    <name type="scientific">Eoetvoesiella caeni</name>
    <dbReference type="NCBI Taxonomy" id="645616"/>
    <lineage>
        <taxon>Bacteria</taxon>
        <taxon>Pseudomonadati</taxon>
        <taxon>Pseudomonadota</taxon>
        <taxon>Betaproteobacteria</taxon>
        <taxon>Burkholderiales</taxon>
        <taxon>Alcaligenaceae</taxon>
        <taxon>Eoetvoesiella</taxon>
    </lineage>
</organism>
<dbReference type="InterPro" id="IPR037401">
    <property type="entry name" value="SnoaL-like"/>
</dbReference>
<evidence type="ECO:0000259" key="1">
    <source>
        <dbReference type="Pfam" id="PF13577"/>
    </source>
</evidence>
<evidence type="ECO:0000313" key="3">
    <source>
        <dbReference type="Proteomes" id="UP000253628"/>
    </source>
</evidence>
<dbReference type="Pfam" id="PF13577">
    <property type="entry name" value="SnoaL_4"/>
    <property type="match status" value="1"/>
</dbReference>
<dbReference type="SUPFAM" id="SSF54427">
    <property type="entry name" value="NTF2-like"/>
    <property type="match status" value="1"/>
</dbReference>